<dbReference type="PROSITE" id="PS50005">
    <property type="entry name" value="TPR"/>
    <property type="match status" value="2"/>
</dbReference>
<evidence type="ECO:0000256" key="6">
    <source>
        <dbReference type="ARBA" id="ARBA00022737"/>
    </source>
</evidence>
<dbReference type="SUPFAM" id="SSF48452">
    <property type="entry name" value="TPR-like"/>
    <property type="match status" value="1"/>
</dbReference>
<dbReference type="BioCyc" id="CSTA292563:G1353-2722-MONOMER"/>
<dbReference type="PANTHER" id="PTHR44998:SF1">
    <property type="entry name" value="UDP-N-ACETYLGLUCOSAMINE--PEPTIDE N-ACETYLGLUCOSAMINYLTRANSFERASE 110 KDA SUBUNIT"/>
    <property type="match status" value="1"/>
</dbReference>
<evidence type="ECO:0000256" key="3">
    <source>
        <dbReference type="ARBA" id="ARBA00011970"/>
    </source>
</evidence>
<dbReference type="EMBL" id="CP003940">
    <property type="protein sequence ID" value="AFZ48660.1"/>
    <property type="molecule type" value="Genomic_DNA"/>
</dbReference>
<dbReference type="Gene3D" id="1.25.40.10">
    <property type="entry name" value="Tetratricopeptide repeat domain"/>
    <property type="match status" value="1"/>
</dbReference>
<dbReference type="Pfam" id="PF13181">
    <property type="entry name" value="TPR_8"/>
    <property type="match status" value="2"/>
</dbReference>
<dbReference type="PANTHER" id="PTHR44998">
    <property type="match status" value="1"/>
</dbReference>
<proteinExistence type="inferred from homology"/>
<feature type="domain" description="O-GlcNAc transferase C-terminal" evidence="9">
    <location>
        <begin position="481"/>
        <end position="660"/>
    </location>
</feature>
<dbReference type="STRING" id="292563.Cyast_2717"/>
<dbReference type="InterPro" id="IPR011990">
    <property type="entry name" value="TPR-like_helical_dom_sf"/>
</dbReference>
<comment type="pathway">
    <text evidence="1">Protein modification; protein glycosylation.</text>
</comment>
<evidence type="ECO:0000256" key="7">
    <source>
        <dbReference type="ARBA" id="ARBA00022803"/>
    </source>
</evidence>
<dbReference type="SUPFAM" id="SSF53756">
    <property type="entry name" value="UDP-Glycosyltransferase/glycogen phosphorylase"/>
    <property type="match status" value="1"/>
</dbReference>
<feature type="domain" description="O-GlcNAc transferase C-terminal" evidence="9">
    <location>
        <begin position="320"/>
        <end position="469"/>
    </location>
</feature>
<feature type="repeat" description="TPR" evidence="8">
    <location>
        <begin position="122"/>
        <end position="155"/>
    </location>
</feature>
<dbReference type="InterPro" id="IPR029489">
    <property type="entry name" value="OGT/SEC/SPY_C"/>
</dbReference>
<dbReference type="Pfam" id="PF13174">
    <property type="entry name" value="TPR_6"/>
    <property type="match status" value="1"/>
</dbReference>
<dbReference type="Proteomes" id="UP000010483">
    <property type="component" value="Chromosome"/>
</dbReference>
<reference evidence="11" key="1">
    <citation type="journal article" date="2013" name="Proc. Natl. Acad. Sci. U.S.A.">
        <title>Improving the coverage of the cyanobacterial phylum using diversity-driven genome sequencing.</title>
        <authorList>
            <person name="Shih P.M."/>
            <person name="Wu D."/>
            <person name="Latifi A."/>
            <person name="Axen S.D."/>
            <person name="Fewer D.P."/>
            <person name="Talla E."/>
            <person name="Calteau A."/>
            <person name="Cai F."/>
            <person name="Tandeau de Marsac N."/>
            <person name="Rippka R."/>
            <person name="Herdman M."/>
            <person name="Sivonen K."/>
            <person name="Coursin T."/>
            <person name="Laurent T."/>
            <person name="Goodwin L."/>
            <person name="Nolan M."/>
            <person name="Davenport K.W."/>
            <person name="Han C.S."/>
            <person name="Rubin E.M."/>
            <person name="Eisen J.A."/>
            <person name="Woyke T."/>
            <person name="Gugger M."/>
            <person name="Kerfeld C.A."/>
        </authorList>
    </citation>
    <scope>NUCLEOTIDE SEQUENCE [LARGE SCALE GENOMIC DNA]</scope>
    <source>
        <strain evidence="11">ATCC 29140 / PCC 7202</strain>
    </source>
</reference>
<dbReference type="Gene3D" id="3.40.50.2000">
    <property type="entry name" value="Glycogen Phosphorylase B"/>
    <property type="match status" value="1"/>
</dbReference>
<keyword evidence="11" id="KW-1185">Reference proteome</keyword>
<evidence type="ECO:0000256" key="1">
    <source>
        <dbReference type="ARBA" id="ARBA00004922"/>
    </source>
</evidence>
<dbReference type="HOGENOM" id="CLU_001721_3_1_3"/>
<name>K9YQJ1_CYASC</name>
<dbReference type="KEGG" id="csn:Cyast_2717"/>
<evidence type="ECO:0000256" key="2">
    <source>
        <dbReference type="ARBA" id="ARBA00005386"/>
    </source>
</evidence>
<evidence type="ECO:0000313" key="11">
    <source>
        <dbReference type="Proteomes" id="UP000010483"/>
    </source>
</evidence>
<dbReference type="AlphaFoldDB" id="K9YQJ1"/>
<dbReference type="eggNOG" id="COG3914">
    <property type="taxonomic scope" value="Bacteria"/>
</dbReference>
<keyword evidence="6" id="KW-0677">Repeat</keyword>
<sequence>MNHNQEQPNQIAQNYIRQKQFDKAITYLENIIETNHDQYEYYYYYLGLSYLLKEDSETAESIWMTALLDSNDFDTQRENLLTILNTEGTYFIDQNHLKEAFGIYYQMYELIHDEEKPKQGWAHYYNNIGRVFHKLSNTDNALKAYHSALELDDTFISVKINLGILYSTTKDLKKAEYYFREVIKLDPNNSLAYNRLFFLLDGQLRDQESIELATKLSQTFPDNLFWKLIINLQLPALYNNQDEVLPWRHKWTQGLEKLIKEIDFSQTTQQDVSALSGHTNFRLAYQGLNDIDLQKKYGSFVYEIVKSNFPNFVKLPDKPHKNHNEKIKIGYISNCFRSHTVGKLSRGWFEKYNRDQFEVHCYFINLNRDTFTHWIEEQCDHFHYLPLNVETIAKKIQEDNLDILVVMEIGMHPMMNLIGSLRLAPIQCTTWLHPITSGLVNIDYFLSSDLMEPDNAQSHYSEKLIRLPNIGISYPKPEIPITTKSKQDFGLADNKISYLCCQSLFKYLPRHDYLIPSIAHKLPSAQFVFMERPNAEFANRFKQRLQKSFDTFNLNVDDYCVFVPSLSQQEYFELNLVCDIFLDSLAWSGGNTTLEALACGLPVVTYPCEFMRGRHSYGIMKMIGITETIASSEQEYIDIAVELGKNTSWRNQLIEKIKNNHDNLYDDWECIKGLETFYQSVVKKHE</sequence>
<dbReference type="EC" id="2.4.1.255" evidence="3"/>
<evidence type="ECO:0000313" key="10">
    <source>
        <dbReference type="EMBL" id="AFZ48660.1"/>
    </source>
</evidence>
<dbReference type="SMART" id="SM00028">
    <property type="entry name" value="TPR"/>
    <property type="match status" value="4"/>
</dbReference>
<feature type="repeat" description="TPR" evidence="8">
    <location>
        <begin position="156"/>
        <end position="189"/>
    </location>
</feature>
<keyword evidence="5" id="KW-0808">Transferase</keyword>
<keyword evidence="7 8" id="KW-0802">TPR repeat</keyword>
<organism evidence="10 11">
    <name type="scientific">Cyanobacterium stanieri (strain ATCC 29140 / PCC 7202)</name>
    <dbReference type="NCBI Taxonomy" id="292563"/>
    <lineage>
        <taxon>Bacteria</taxon>
        <taxon>Bacillati</taxon>
        <taxon>Cyanobacteriota</taxon>
        <taxon>Cyanophyceae</taxon>
        <taxon>Oscillatoriophycideae</taxon>
        <taxon>Chroococcales</taxon>
        <taxon>Geminocystaceae</taxon>
        <taxon>Cyanobacterium</taxon>
    </lineage>
</organism>
<evidence type="ECO:0000256" key="8">
    <source>
        <dbReference type="PROSITE-ProRule" id="PRU00339"/>
    </source>
</evidence>
<evidence type="ECO:0000256" key="5">
    <source>
        <dbReference type="ARBA" id="ARBA00022679"/>
    </source>
</evidence>
<dbReference type="InterPro" id="IPR019734">
    <property type="entry name" value="TPR_rpt"/>
</dbReference>
<dbReference type="eggNOG" id="COG0457">
    <property type="taxonomic scope" value="Bacteria"/>
</dbReference>
<protein>
    <recommendedName>
        <fullName evidence="3">protein O-GlcNAc transferase</fullName>
        <ecNumber evidence="3">2.4.1.255</ecNumber>
    </recommendedName>
</protein>
<dbReference type="GO" id="GO:0097363">
    <property type="term" value="F:protein O-acetylglucosaminyltransferase activity"/>
    <property type="evidence" value="ECO:0007669"/>
    <property type="project" value="UniProtKB-EC"/>
</dbReference>
<evidence type="ECO:0000256" key="4">
    <source>
        <dbReference type="ARBA" id="ARBA00022676"/>
    </source>
</evidence>
<gene>
    <name evidence="10" type="ordered locus">Cyast_2717</name>
</gene>
<evidence type="ECO:0000259" key="9">
    <source>
        <dbReference type="Pfam" id="PF13844"/>
    </source>
</evidence>
<dbReference type="Pfam" id="PF13844">
    <property type="entry name" value="Glyco_transf_41"/>
    <property type="match status" value="2"/>
</dbReference>
<accession>K9YQJ1</accession>
<dbReference type="Gene3D" id="3.40.50.11380">
    <property type="match status" value="1"/>
</dbReference>
<keyword evidence="4" id="KW-0328">Glycosyltransferase</keyword>
<comment type="similarity">
    <text evidence="2">Belongs to the glycosyltransferase 41 family. O-GlcNAc transferase subfamily.</text>
</comment>